<evidence type="ECO:0000256" key="1">
    <source>
        <dbReference type="ARBA" id="ARBA00022723"/>
    </source>
</evidence>
<dbReference type="SUPFAM" id="SSF57701">
    <property type="entry name" value="Zn2/Cys6 DNA-binding domain"/>
    <property type="match status" value="1"/>
</dbReference>
<feature type="region of interest" description="Disordered" evidence="3">
    <location>
        <begin position="534"/>
        <end position="572"/>
    </location>
</feature>
<dbReference type="InterPro" id="IPR001138">
    <property type="entry name" value="Zn2Cys6_DnaBD"/>
</dbReference>
<dbReference type="CDD" id="cd00067">
    <property type="entry name" value="GAL4"/>
    <property type="match status" value="1"/>
</dbReference>
<keyword evidence="1" id="KW-0479">Metal-binding</keyword>
<protein>
    <recommendedName>
        <fullName evidence="4">Zn(2)-C6 fungal-type domain-containing protein</fullName>
    </recommendedName>
</protein>
<evidence type="ECO:0000313" key="6">
    <source>
        <dbReference type="Proteomes" id="UP000664132"/>
    </source>
</evidence>
<dbReference type="PANTHER" id="PTHR31668">
    <property type="entry name" value="GLUCOSE TRANSPORT TRANSCRIPTION REGULATOR RGT1-RELATED-RELATED"/>
    <property type="match status" value="1"/>
</dbReference>
<dbReference type="SMART" id="SM00906">
    <property type="entry name" value="Fungal_trans"/>
    <property type="match status" value="1"/>
</dbReference>
<feature type="region of interest" description="Disordered" evidence="3">
    <location>
        <begin position="82"/>
        <end position="148"/>
    </location>
</feature>
<dbReference type="AlphaFoldDB" id="A0A8H7WAH5"/>
<sequence length="648" mass="71504">MSVDVSSEPPIKRACDACKVRKVRCSNTTPCAGCIAIGSPCTFNRRQGTRGPRKLRAKTIHQIAESQRRENDPSLPAMEAVRRTPLSPSASNQDSGSRPGPGVVVQSVSERPLPPLVATPPAASSPGQTSDTVVGRRTSQPESKGAPTTITPIATLVLHLCVYRLRMFPLWPIVAVEDLMVALQRDGEDSDVYALANAVAAATILQLRLAPLKNSAEVVTVESMEREVQRVRAIGRMKLTLNHLRVVFFLHVYHENLEAGGMRSLLHLRECITMAQMMGLHKESLYKGLSLEEQQFRKRVMWLLFVTERSIGILHKLPVVLTSNISFPPMEYDEEVSILPAFRKLVNLYWIFDRSEAFDLIQSSKSGLSTPQAGNLIDLSVLQSRLQAVTIDLDATNNVQAADICITRAWMCTLLWRIASSRGLAPTSNDPFTSPSYPIQIAKEFLSEISRLPTAAIESLGPIMELKIYGIACSVVDSVSSLEFDGAQASSIERDSRDVLSQLKSILSSYRSSNNALVERINERLAKLQNSAVSLQGQHEKNPGDNANTGFQCHPTTRSLSNPQPEQNADEAMSLSPSYIPDLLNNNFQPAHHQQAMSIDWDSIAEQAEMNFGGDIEQIDQSAAFDSFLTGDNWMQMRISPENVSDWL</sequence>
<feature type="compositionally biased region" description="Polar residues" evidence="3">
    <location>
        <begin position="545"/>
        <end position="567"/>
    </location>
</feature>
<dbReference type="GO" id="GO:0000981">
    <property type="term" value="F:DNA-binding transcription factor activity, RNA polymerase II-specific"/>
    <property type="evidence" value="ECO:0007669"/>
    <property type="project" value="InterPro"/>
</dbReference>
<dbReference type="InterPro" id="IPR036864">
    <property type="entry name" value="Zn2-C6_fun-type_DNA-bd_sf"/>
</dbReference>
<dbReference type="PANTHER" id="PTHR31668:SF28">
    <property type="entry name" value="ZN(II)2CYS6 TRANSCRIPTION FACTOR (EUROFUNG)"/>
    <property type="match status" value="1"/>
</dbReference>
<dbReference type="SMART" id="SM00066">
    <property type="entry name" value="GAL4"/>
    <property type="match status" value="1"/>
</dbReference>
<dbReference type="GO" id="GO:0003677">
    <property type="term" value="F:DNA binding"/>
    <property type="evidence" value="ECO:0007669"/>
    <property type="project" value="InterPro"/>
</dbReference>
<accession>A0A8H7WAH5</accession>
<dbReference type="GO" id="GO:0006351">
    <property type="term" value="P:DNA-templated transcription"/>
    <property type="evidence" value="ECO:0007669"/>
    <property type="project" value="InterPro"/>
</dbReference>
<dbReference type="PROSITE" id="PS00463">
    <property type="entry name" value="ZN2_CY6_FUNGAL_1"/>
    <property type="match status" value="1"/>
</dbReference>
<evidence type="ECO:0000259" key="4">
    <source>
        <dbReference type="PROSITE" id="PS50048"/>
    </source>
</evidence>
<gene>
    <name evidence="5" type="ORF">IFR04_007295</name>
</gene>
<dbReference type="CDD" id="cd12148">
    <property type="entry name" value="fungal_TF_MHR"/>
    <property type="match status" value="1"/>
</dbReference>
<keyword evidence="2" id="KW-0539">Nucleus</keyword>
<dbReference type="InterPro" id="IPR007219">
    <property type="entry name" value="XnlR_reg_dom"/>
</dbReference>
<dbReference type="EMBL" id="JAFJYH010000102">
    <property type="protein sequence ID" value="KAG4419593.1"/>
    <property type="molecule type" value="Genomic_DNA"/>
</dbReference>
<feature type="compositionally biased region" description="Polar residues" evidence="3">
    <location>
        <begin position="86"/>
        <end position="96"/>
    </location>
</feature>
<evidence type="ECO:0000256" key="3">
    <source>
        <dbReference type="SAM" id="MobiDB-lite"/>
    </source>
</evidence>
<dbReference type="InterPro" id="IPR050797">
    <property type="entry name" value="Carb_Metab_Trans_Reg"/>
</dbReference>
<dbReference type="OrthoDB" id="2740448at2759"/>
<dbReference type="Pfam" id="PF00172">
    <property type="entry name" value="Zn_clus"/>
    <property type="match status" value="1"/>
</dbReference>
<dbReference type="GO" id="GO:0008270">
    <property type="term" value="F:zinc ion binding"/>
    <property type="evidence" value="ECO:0007669"/>
    <property type="project" value="InterPro"/>
</dbReference>
<feature type="compositionally biased region" description="Polar residues" evidence="3">
    <location>
        <begin position="127"/>
        <end position="148"/>
    </location>
</feature>
<dbReference type="Gene3D" id="4.10.240.10">
    <property type="entry name" value="Zn(2)-C6 fungal-type DNA-binding domain"/>
    <property type="match status" value="1"/>
</dbReference>
<reference evidence="5" key="1">
    <citation type="submission" date="2021-02" db="EMBL/GenBank/DDBJ databases">
        <title>Genome sequence Cadophora malorum strain M34.</title>
        <authorList>
            <person name="Stefanovic E."/>
            <person name="Vu D."/>
            <person name="Scully C."/>
            <person name="Dijksterhuis J."/>
            <person name="Roader J."/>
            <person name="Houbraken J."/>
        </authorList>
    </citation>
    <scope>NUCLEOTIDE SEQUENCE</scope>
    <source>
        <strain evidence="5">M34</strain>
    </source>
</reference>
<proteinExistence type="predicted"/>
<feature type="domain" description="Zn(2)-C6 fungal-type" evidence="4">
    <location>
        <begin position="14"/>
        <end position="43"/>
    </location>
</feature>
<evidence type="ECO:0000256" key="2">
    <source>
        <dbReference type="ARBA" id="ARBA00023242"/>
    </source>
</evidence>
<evidence type="ECO:0000313" key="5">
    <source>
        <dbReference type="EMBL" id="KAG4419593.1"/>
    </source>
</evidence>
<dbReference type="PROSITE" id="PS50048">
    <property type="entry name" value="ZN2_CY6_FUNGAL_2"/>
    <property type="match status" value="1"/>
</dbReference>
<comment type="caution">
    <text evidence="5">The sequence shown here is derived from an EMBL/GenBank/DDBJ whole genome shotgun (WGS) entry which is preliminary data.</text>
</comment>
<keyword evidence="6" id="KW-1185">Reference proteome</keyword>
<organism evidence="5 6">
    <name type="scientific">Cadophora malorum</name>
    <dbReference type="NCBI Taxonomy" id="108018"/>
    <lineage>
        <taxon>Eukaryota</taxon>
        <taxon>Fungi</taxon>
        <taxon>Dikarya</taxon>
        <taxon>Ascomycota</taxon>
        <taxon>Pezizomycotina</taxon>
        <taxon>Leotiomycetes</taxon>
        <taxon>Helotiales</taxon>
        <taxon>Ploettnerulaceae</taxon>
        <taxon>Cadophora</taxon>
    </lineage>
</organism>
<dbReference type="Proteomes" id="UP000664132">
    <property type="component" value="Unassembled WGS sequence"/>
</dbReference>
<name>A0A8H7WAH5_9HELO</name>
<dbReference type="Pfam" id="PF04082">
    <property type="entry name" value="Fungal_trans"/>
    <property type="match status" value="1"/>
</dbReference>